<sequence length="42" mass="4801">MNPPTLEQVAEWLALATDDEIHHVLELAWPDQPDHDTKDTHA</sequence>
<evidence type="ECO:0000313" key="2">
    <source>
        <dbReference type="Proteomes" id="UP001156484"/>
    </source>
</evidence>
<dbReference type="Proteomes" id="UP001156484">
    <property type="component" value="Chromosome"/>
</dbReference>
<gene>
    <name evidence="1" type="ORF">OED52_04230</name>
</gene>
<reference evidence="1" key="1">
    <citation type="submission" date="2022-10" db="EMBL/GenBank/DDBJ databases">
        <title>Rhodococcus ferula Z13 complete genome.</title>
        <authorList>
            <person name="Long X."/>
            <person name="Zang M."/>
        </authorList>
    </citation>
    <scope>NUCLEOTIDE SEQUENCE</scope>
    <source>
        <strain evidence="1">Z13</strain>
    </source>
</reference>
<dbReference type="EMBL" id="CP107551">
    <property type="protein sequence ID" value="UYP19772.1"/>
    <property type="molecule type" value="Genomic_DNA"/>
</dbReference>
<protein>
    <submittedName>
        <fullName evidence="1">Uncharacterized protein</fullName>
    </submittedName>
</protein>
<keyword evidence="2" id="KW-1185">Reference proteome</keyword>
<organism evidence="1 2">
    <name type="scientific">Rhodococcus sacchari</name>
    <dbReference type="NCBI Taxonomy" id="2962047"/>
    <lineage>
        <taxon>Bacteria</taxon>
        <taxon>Bacillati</taxon>
        <taxon>Actinomycetota</taxon>
        <taxon>Actinomycetes</taxon>
        <taxon>Mycobacteriales</taxon>
        <taxon>Nocardiaceae</taxon>
        <taxon>Rhodococcus</taxon>
    </lineage>
</organism>
<evidence type="ECO:0000313" key="1">
    <source>
        <dbReference type="EMBL" id="UYP19772.1"/>
    </source>
</evidence>
<name>A0ACD4DIA5_9NOCA</name>
<proteinExistence type="predicted"/>
<accession>A0ACD4DIA5</accession>